<accession>A0AAQ3MSS2</accession>
<name>A0AAQ3MSS2_VIGMU</name>
<reference evidence="1 2" key="1">
    <citation type="journal article" date="2023" name="Life. Sci Alliance">
        <title>Evolutionary insights into 3D genome organization and epigenetic landscape of Vigna mungo.</title>
        <authorList>
            <person name="Junaid A."/>
            <person name="Singh B."/>
            <person name="Bhatia S."/>
        </authorList>
    </citation>
    <scope>NUCLEOTIDE SEQUENCE [LARGE SCALE GENOMIC DNA]</scope>
    <source>
        <strain evidence="1">Urdbean</strain>
    </source>
</reference>
<evidence type="ECO:0000313" key="2">
    <source>
        <dbReference type="Proteomes" id="UP001374535"/>
    </source>
</evidence>
<dbReference type="AlphaFoldDB" id="A0AAQ3MSS2"/>
<dbReference type="EMBL" id="CP144692">
    <property type="protein sequence ID" value="WVY96169.1"/>
    <property type="molecule type" value="Genomic_DNA"/>
</dbReference>
<gene>
    <name evidence="1" type="ORF">V8G54_028320</name>
</gene>
<keyword evidence="2" id="KW-1185">Reference proteome</keyword>
<organism evidence="1 2">
    <name type="scientific">Vigna mungo</name>
    <name type="common">Black gram</name>
    <name type="synonym">Phaseolus mungo</name>
    <dbReference type="NCBI Taxonomy" id="3915"/>
    <lineage>
        <taxon>Eukaryota</taxon>
        <taxon>Viridiplantae</taxon>
        <taxon>Streptophyta</taxon>
        <taxon>Embryophyta</taxon>
        <taxon>Tracheophyta</taxon>
        <taxon>Spermatophyta</taxon>
        <taxon>Magnoliopsida</taxon>
        <taxon>eudicotyledons</taxon>
        <taxon>Gunneridae</taxon>
        <taxon>Pentapetalae</taxon>
        <taxon>rosids</taxon>
        <taxon>fabids</taxon>
        <taxon>Fabales</taxon>
        <taxon>Fabaceae</taxon>
        <taxon>Papilionoideae</taxon>
        <taxon>50 kb inversion clade</taxon>
        <taxon>NPAAA clade</taxon>
        <taxon>indigoferoid/millettioid clade</taxon>
        <taxon>Phaseoleae</taxon>
        <taxon>Vigna</taxon>
    </lineage>
</organism>
<protein>
    <submittedName>
        <fullName evidence="1">Uncharacterized protein</fullName>
    </submittedName>
</protein>
<proteinExistence type="predicted"/>
<sequence length="104" mass="12677">MLRFGAYEHDKGAKTSLQVIRIMQVWNRIVLHNLYRNHMILTTMYKTYTFIYYSQIWRNIILLYCINYEVIRPHKYTTLQVIKEIWNTSSKETNPFDYGLFLST</sequence>
<evidence type="ECO:0000313" key="1">
    <source>
        <dbReference type="EMBL" id="WVY96169.1"/>
    </source>
</evidence>
<dbReference type="Proteomes" id="UP001374535">
    <property type="component" value="Chromosome 9"/>
</dbReference>